<dbReference type="AlphaFoldDB" id="A0AAV8VAM1"/>
<comment type="caution">
    <text evidence="5">The sequence shown here is derived from an EMBL/GenBank/DDBJ whole genome shotgun (WGS) entry which is preliminary data.</text>
</comment>
<feature type="compositionally biased region" description="Basic and acidic residues" evidence="3">
    <location>
        <begin position="387"/>
        <end position="406"/>
    </location>
</feature>
<dbReference type="Pfam" id="PF13359">
    <property type="entry name" value="DDE_Tnp_4"/>
    <property type="match status" value="1"/>
</dbReference>
<name>A0AAV8VAM1_9CUCU</name>
<accession>A0AAV8VAM1</accession>
<evidence type="ECO:0000313" key="5">
    <source>
        <dbReference type="EMBL" id="KAJ8911213.1"/>
    </source>
</evidence>
<dbReference type="InterPro" id="IPR027806">
    <property type="entry name" value="HARBI1_dom"/>
</dbReference>
<feature type="compositionally biased region" description="Basic and acidic residues" evidence="3">
    <location>
        <begin position="354"/>
        <end position="374"/>
    </location>
</feature>
<evidence type="ECO:0000256" key="1">
    <source>
        <dbReference type="ARBA" id="ARBA00001968"/>
    </source>
</evidence>
<evidence type="ECO:0000259" key="4">
    <source>
        <dbReference type="Pfam" id="PF13359"/>
    </source>
</evidence>
<keyword evidence="2" id="KW-0479">Metal-binding</keyword>
<proteinExistence type="predicted"/>
<feature type="compositionally biased region" description="Basic residues" evidence="3">
    <location>
        <begin position="375"/>
        <end position="386"/>
    </location>
</feature>
<dbReference type="GO" id="GO:0046872">
    <property type="term" value="F:metal ion binding"/>
    <property type="evidence" value="ECO:0007669"/>
    <property type="project" value="UniProtKB-KW"/>
</dbReference>
<reference evidence="5 6" key="1">
    <citation type="journal article" date="2023" name="Insect Mol. Biol.">
        <title>Genome sequencing provides insights into the evolution of gene families encoding plant cell wall-degrading enzymes in longhorned beetles.</title>
        <authorList>
            <person name="Shin N.R."/>
            <person name="Okamura Y."/>
            <person name="Kirsch R."/>
            <person name="Pauchet Y."/>
        </authorList>
    </citation>
    <scope>NUCLEOTIDE SEQUENCE [LARGE SCALE GENOMIC DNA]</scope>
    <source>
        <strain evidence="5">EAD_L_NR</strain>
    </source>
</reference>
<dbReference type="Proteomes" id="UP001159042">
    <property type="component" value="Unassembled WGS sequence"/>
</dbReference>
<protein>
    <recommendedName>
        <fullName evidence="4">DDE Tnp4 domain-containing protein</fullName>
    </recommendedName>
</protein>
<comment type="cofactor">
    <cofactor evidence="1">
        <name>a divalent metal cation</name>
        <dbReference type="ChEBI" id="CHEBI:60240"/>
    </cofactor>
</comment>
<feature type="region of interest" description="Disordered" evidence="3">
    <location>
        <begin position="354"/>
        <end position="414"/>
    </location>
</feature>
<organism evidence="5 6">
    <name type="scientific">Exocentrus adspersus</name>
    <dbReference type="NCBI Taxonomy" id="1586481"/>
    <lineage>
        <taxon>Eukaryota</taxon>
        <taxon>Metazoa</taxon>
        <taxon>Ecdysozoa</taxon>
        <taxon>Arthropoda</taxon>
        <taxon>Hexapoda</taxon>
        <taxon>Insecta</taxon>
        <taxon>Pterygota</taxon>
        <taxon>Neoptera</taxon>
        <taxon>Endopterygota</taxon>
        <taxon>Coleoptera</taxon>
        <taxon>Polyphaga</taxon>
        <taxon>Cucujiformia</taxon>
        <taxon>Chrysomeloidea</taxon>
        <taxon>Cerambycidae</taxon>
        <taxon>Lamiinae</taxon>
        <taxon>Acanthocinini</taxon>
        <taxon>Exocentrus</taxon>
    </lineage>
</organism>
<feature type="domain" description="DDE Tnp4" evidence="4">
    <location>
        <begin position="488"/>
        <end position="541"/>
    </location>
</feature>
<dbReference type="EMBL" id="JANEYG010000207">
    <property type="protein sequence ID" value="KAJ8911213.1"/>
    <property type="molecule type" value="Genomic_DNA"/>
</dbReference>
<evidence type="ECO:0000256" key="3">
    <source>
        <dbReference type="SAM" id="MobiDB-lite"/>
    </source>
</evidence>
<evidence type="ECO:0000313" key="6">
    <source>
        <dbReference type="Proteomes" id="UP001159042"/>
    </source>
</evidence>
<keyword evidence="6" id="KW-1185">Reference proteome</keyword>
<gene>
    <name evidence="5" type="ORF">NQ315_014925</name>
</gene>
<evidence type="ECO:0000256" key="2">
    <source>
        <dbReference type="ARBA" id="ARBA00022723"/>
    </source>
</evidence>
<sequence>MKEIFANAFRICGLFPFESKNVDYSKVLGSMQNPENISEHPKENSEIVKHLRFLEQHIEKATLEHFYLLKGADWNGKTEDSTLYSVWKNILYQSGLPFITETRVANDIIIEVEDGLNLNEAWEDIVAISQDTDDDYLTLTQECNFTNTEGMADMPTTNTKEIECQNHQTLNGDNVKGKIYVFQNIQLVPSISSVNNETCNVVHNSEQIIDKSEEVLQEFFSEESKINRSEDKTIIDEEHIKEITAEEDKVQNIETVINKGIDKDNQKKVVIEGEHNNNKCITRNNTDTNIPYKDLVKEAEETEKENIHASPDKDNQNIIPGVILPSPFKKALFWPQSMTTSNAWKEYYLKKEGEKNKQNEEKANRKRQREEKKNTSKRSIKKTRRQVKSENEEHMLEEPFNKENKGENIPSEAEFDRSKINTSDFVFVNYEDRYYPGVIKQIKGDKVLISTMTTSGLNKWKWPNETDEIWYELDEIVEKINSPKRTPEFAYNTAFKRARSTIERCNGLLKMRFRCLLKHRILHYTPTGASKIINASAILHNMCLAANIPPPQEVEEDIDFGIIHENLVEPVPLNPLRQNPDLVAGRHLQQTIVHNYFI</sequence>